<gene>
    <name evidence="2" type="ORF">TRIADDRAFT_20168</name>
</gene>
<evidence type="ECO:0000259" key="1">
    <source>
        <dbReference type="Pfam" id="PF01370"/>
    </source>
</evidence>
<dbReference type="SUPFAM" id="SSF51735">
    <property type="entry name" value="NAD(P)-binding Rossmann-fold domains"/>
    <property type="match status" value="1"/>
</dbReference>
<dbReference type="RefSeq" id="XP_002108868.1">
    <property type="nucleotide sequence ID" value="XM_002108832.1"/>
</dbReference>
<dbReference type="PhylomeDB" id="B3RHX1"/>
<dbReference type="KEGG" id="tad:TRIADDRAFT_20168"/>
<dbReference type="CTD" id="6749351"/>
<dbReference type="Proteomes" id="UP000009022">
    <property type="component" value="Unassembled WGS sequence"/>
</dbReference>
<name>B3RHX1_TRIAD</name>
<evidence type="ECO:0000313" key="2">
    <source>
        <dbReference type="EMBL" id="EDV29666.1"/>
    </source>
</evidence>
<accession>B3RHX1</accession>
<evidence type="ECO:0000313" key="3">
    <source>
        <dbReference type="Proteomes" id="UP000009022"/>
    </source>
</evidence>
<dbReference type="AlphaFoldDB" id="B3RHX1"/>
<dbReference type="InterPro" id="IPR036291">
    <property type="entry name" value="NAD(P)-bd_dom_sf"/>
</dbReference>
<reference evidence="2 3" key="1">
    <citation type="journal article" date="2008" name="Nature">
        <title>The Trichoplax genome and the nature of placozoans.</title>
        <authorList>
            <person name="Srivastava M."/>
            <person name="Begovic E."/>
            <person name="Chapman J."/>
            <person name="Putnam N.H."/>
            <person name="Hellsten U."/>
            <person name="Kawashima T."/>
            <person name="Kuo A."/>
            <person name="Mitros T."/>
            <person name="Salamov A."/>
            <person name="Carpenter M.L."/>
            <person name="Signorovitch A.Y."/>
            <person name="Moreno M.A."/>
            <person name="Kamm K."/>
            <person name="Grimwood J."/>
            <person name="Schmutz J."/>
            <person name="Shapiro H."/>
            <person name="Grigoriev I.V."/>
            <person name="Buss L.W."/>
            <person name="Schierwater B."/>
            <person name="Dellaporta S.L."/>
            <person name="Rokhsar D.S."/>
        </authorList>
    </citation>
    <scope>NUCLEOTIDE SEQUENCE [LARGE SCALE GENOMIC DNA]</scope>
    <source>
        <strain evidence="2 3">Grell-BS-1999</strain>
    </source>
</reference>
<dbReference type="HOGENOM" id="CLU_045030_1_0_1"/>
<dbReference type="InterPro" id="IPR050177">
    <property type="entry name" value="Lipid_A_modif_metabolic_enz"/>
</dbReference>
<feature type="non-terminal residue" evidence="2">
    <location>
        <position position="1"/>
    </location>
</feature>
<feature type="domain" description="NAD-dependent epimerase/dehydratase" evidence="1">
    <location>
        <begin position="1"/>
        <end position="237"/>
    </location>
</feature>
<dbReference type="eggNOG" id="KOG1430">
    <property type="taxonomic scope" value="Eukaryota"/>
</dbReference>
<proteinExistence type="predicted"/>
<dbReference type="STRING" id="10228.B3RHX1"/>
<dbReference type="OMA" id="PQTAWLN"/>
<dbReference type="InParanoid" id="B3RHX1"/>
<sequence length="362" mass="40927">GTGFVGRNLATYLIKNDLVSKICLADKVPPEMAWLNDIHKAAISDERVKFKSVNLLNEGTQLSSLEKVFTCEEGEFEFIINCAAATRYGQDNSVYEEGIYRLSLLAAKEVAKHNHHLFIELSTAQVYSSDKKRSNEESKLNPWTGIAKYKLKAEKGLESISGLNYAILRPAIIYGLGDRQSLTPRLIIGAVYKELDEKMKLLWGRDLRLNTVHVHDVCRAIWHVCIHGKKGEVYNLADKGDTTQGFISQCISEIFGIKHDYFNTVMSNLASLGISTISEESNEKHMEPWSKACKRDNITNTPLSPYLDQELLYNKHLYVDGSKIEKSGFTYEYPNLTTESLRMILQDYVRQGLFPKSLSNGN</sequence>
<dbReference type="PANTHER" id="PTHR43245:SF11">
    <property type="entry name" value="LD23561P"/>
    <property type="match status" value="1"/>
</dbReference>
<organism evidence="2 3">
    <name type="scientific">Trichoplax adhaerens</name>
    <name type="common">Trichoplax reptans</name>
    <dbReference type="NCBI Taxonomy" id="10228"/>
    <lineage>
        <taxon>Eukaryota</taxon>
        <taxon>Metazoa</taxon>
        <taxon>Placozoa</taxon>
        <taxon>Uniplacotomia</taxon>
        <taxon>Trichoplacea</taxon>
        <taxon>Trichoplacidae</taxon>
        <taxon>Trichoplax</taxon>
    </lineage>
</organism>
<dbReference type="PANTHER" id="PTHR43245">
    <property type="entry name" value="BIFUNCTIONAL POLYMYXIN RESISTANCE PROTEIN ARNA"/>
    <property type="match status" value="1"/>
</dbReference>
<dbReference type="InterPro" id="IPR001509">
    <property type="entry name" value="Epimerase_deHydtase"/>
</dbReference>
<dbReference type="GeneID" id="6749351"/>
<dbReference type="Pfam" id="PF01370">
    <property type="entry name" value="Epimerase"/>
    <property type="match status" value="1"/>
</dbReference>
<dbReference type="Gene3D" id="3.40.50.720">
    <property type="entry name" value="NAD(P)-binding Rossmann-like Domain"/>
    <property type="match status" value="1"/>
</dbReference>
<protein>
    <recommendedName>
        <fullName evidence="1">NAD-dependent epimerase/dehydratase domain-containing protein</fullName>
    </recommendedName>
</protein>
<dbReference type="EMBL" id="DS985241">
    <property type="protein sequence ID" value="EDV29666.1"/>
    <property type="molecule type" value="Genomic_DNA"/>
</dbReference>
<dbReference type="OrthoDB" id="16464at2759"/>
<keyword evidence="3" id="KW-1185">Reference proteome</keyword>